<evidence type="ECO:0000256" key="5">
    <source>
        <dbReference type="ARBA" id="ARBA00023054"/>
    </source>
</evidence>
<dbReference type="GO" id="GO:0050863">
    <property type="term" value="P:regulation of T cell activation"/>
    <property type="evidence" value="ECO:0007669"/>
    <property type="project" value="UniProtKB-ARBA"/>
</dbReference>
<dbReference type="InterPro" id="IPR006574">
    <property type="entry name" value="PRY"/>
</dbReference>
<dbReference type="InterPro" id="IPR007110">
    <property type="entry name" value="Ig-like_dom"/>
</dbReference>
<dbReference type="InterPro" id="IPR003879">
    <property type="entry name" value="Butyrophylin_SPRY"/>
</dbReference>
<keyword evidence="4 12" id="KW-1133">Transmembrane helix</keyword>
<dbReference type="AlphaFoldDB" id="A0AAV7QCB0"/>
<dbReference type="GO" id="GO:0042110">
    <property type="term" value="P:T cell activation"/>
    <property type="evidence" value="ECO:0007669"/>
    <property type="project" value="UniProtKB-ARBA"/>
</dbReference>
<dbReference type="GO" id="GO:0001817">
    <property type="term" value="P:regulation of cytokine production"/>
    <property type="evidence" value="ECO:0007669"/>
    <property type="project" value="TreeGrafter"/>
</dbReference>
<evidence type="ECO:0000256" key="3">
    <source>
        <dbReference type="ARBA" id="ARBA00022729"/>
    </source>
</evidence>
<evidence type="ECO:0000259" key="13">
    <source>
        <dbReference type="PROSITE" id="PS50188"/>
    </source>
</evidence>
<keyword evidence="8" id="KW-0325">Glycoprotein</keyword>
<dbReference type="InterPro" id="IPR050504">
    <property type="entry name" value="IgSF_BTN/MOG"/>
</dbReference>
<dbReference type="GO" id="GO:1903037">
    <property type="term" value="P:regulation of leukocyte cell-cell adhesion"/>
    <property type="evidence" value="ECO:0007669"/>
    <property type="project" value="UniProtKB-ARBA"/>
</dbReference>
<organism evidence="15 16">
    <name type="scientific">Pleurodeles waltl</name>
    <name type="common">Iberian ribbed newt</name>
    <dbReference type="NCBI Taxonomy" id="8319"/>
    <lineage>
        <taxon>Eukaryota</taxon>
        <taxon>Metazoa</taxon>
        <taxon>Chordata</taxon>
        <taxon>Craniata</taxon>
        <taxon>Vertebrata</taxon>
        <taxon>Euteleostomi</taxon>
        <taxon>Amphibia</taxon>
        <taxon>Batrachia</taxon>
        <taxon>Caudata</taxon>
        <taxon>Salamandroidea</taxon>
        <taxon>Salamandridae</taxon>
        <taxon>Pleurodelinae</taxon>
        <taxon>Pleurodeles</taxon>
    </lineage>
</organism>
<accession>A0AAV7QCB0</accession>
<dbReference type="FunFam" id="2.60.40.10:FF:000142">
    <property type="entry name" value="V-set domain-containing T-cell activation inhibitor 1"/>
    <property type="match status" value="1"/>
</dbReference>
<evidence type="ECO:0000313" key="15">
    <source>
        <dbReference type="EMBL" id="KAJ1136892.1"/>
    </source>
</evidence>
<dbReference type="Pfam" id="PF13765">
    <property type="entry name" value="PRY"/>
    <property type="match status" value="1"/>
</dbReference>
<dbReference type="EMBL" id="JANPWB010000010">
    <property type="protein sequence ID" value="KAJ1136892.1"/>
    <property type="molecule type" value="Genomic_DNA"/>
</dbReference>
<dbReference type="InterPro" id="IPR043136">
    <property type="entry name" value="B30.2/SPRY_sf"/>
</dbReference>
<keyword evidence="5 11" id="KW-0175">Coiled coil</keyword>
<dbReference type="InterPro" id="IPR001870">
    <property type="entry name" value="B30.2/SPRY"/>
</dbReference>
<keyword evidence="7" id="KW-1015">Disulfide bond</keyword>
<sequence length="429" mass="48844">MLVTWHKTEASLAVHTYRDGIDVDEGKDPAYLGRTELIKDGIMNGSVALKIRQVRVSDEGQYSCFFKSDTCFNSAVMKMNVTGSESDPVIQVDVLQGGGMQVECRAEGWYPQPEVLWKGDNGKVLSSSFSNVGKDDNGLYNIKSAIPVNRNVNQNVSCHISNVSRNQRRVSKMFFSDSVFLKDSSWTVAFCVFFILALFFLILLVWYRRKSQKKKCSLKDGWKEERDHLLQKIENLEEEKRTEMAAVSEELKWRRGLRNAVRYHHVILDQGTAHPQLRLSDDGRHVRWDEVIQELPVDSRRFEARACVLGSEGINSERHYWKMEVGADCVVGVAQISVNRKTPLSPIPSHGIFAVSLRGGFVRVKASEEPLELNLKEYPHMIGIYLDCDQGEMSFYNGDSMEHIYTCKIPVIEVLFPFFYLGPGTEIKL</sequence>
<dbReference type="Gene3D" id="2.60.40.10">
    <property type="entry name" value="Immunoglobulins"/>
    <property type="match status" value="2"/>
</dbReference>
<dbReference type="Pfam" id="PF00622">
    <property type="entry name" value="SPRY"/>
    <property type="match status" value="1"/>
</dbReference>
<evidence type="ECO:0000256" key="6">
    <source>
        <dbReference type="ARBA" id="ARBA00023136"/>
    </source>
</evidence>
<keyword evidence="3" id="KW-0732">Signal</keyword>
<dbReference type="Proteomes" id="UP001066276">
    <property type="component" value="Chromosome 6"/>
</dbReference>
<evidence type="ECO:0000256" key="4">
    <source>
        <dbReference type="ARBA" id="ARBA00022989"/>
    </source>
</evidence>
<dbReference type="PRINTS" id="PR01407">
    <property type="entry name" value="BUTYPHLNCDUF"/>
</dbReference>
<comment type="subcellular location">
    <subcellularLocation>
        <location evidence="1">Membrane</location>
        <topology evidence="1">Single-pass type I membrane protein</topology>
    </subcellularLocation>
</comment>
<dbReference type="FunFam" id="2.60.40.10:FF:000088">
    <property type="entry name" value="Butyrophilin subfamily 1 member A1"/>
    <property type="match status" value="1"/>
</dbReference>
<dbReference type="PROSITE" id="PS50188">
    <property type="entry name" value="B302_SPRY"/>
    <property type="match status" value="1"/>
</dbReference>
<keyword evidence="9" id="KW-0393">Immunoglobulin domain</keyword>
<dbReference type="InterPro" id="IPR003877">
    <property type="entry name" value="SPRY_dom"/>
</dbReference>
<evidence type="ECO:0000256" key="9">
    <source>
        <dbReference type="ARBA" id="ARBA00023319"/>
    </source>
</evidence>
<name>A0AAV7QCB0_PLEWA</name>
<proteinExistence type="inferred from homology"/>
<reference evidence="15" key="1">
    <citation type="journal article" date="2022" name="bioRxiv">
        <title>Sequencing and chromosome-scale assembly of the giantPleurodeles waltlgenome.</title>
        <authorList>
            <person name="Brown T."/>
            <person name="Elewa A."/>
            <person name="Iarovenko S."/>
            <person name="Subramanian E."/>
            <person name="Araus A.J."/>
            <person name="Petzold A."/>
            <person name="Susuki M."/>
            <person name="Suzuki K.-i.T."/>
            <person name="Hayashi T."/>
            <person name="Toyoda A."/>
            <person name="Oliveira C."/>
            <person name="Osipova E."/>
            <person name="Leigh N.D."/>
            <person name="Simon A."/>
            <person name="Yun M.H."/>
        </authorList>
    </citation>
    <scope>NUCLEOTIDE SEQUENCE</scope>
    <source>
        <strain evidence="15">20211129_DDA</strain>
        <tissue evidence="15">Liver</tissue>
    </source>
</reference>
<comment type="caution">
    <text evidence="15">The sequence shown here is derived from an EMBL/GenBank/DDBJ whole genome shotgun (WGS) entry which is preliminary data.</text>
</comment>
<dbReference type="GO" id="GO:0005102">
    <property type="term" value="F:signaling receptor binding"/>
    <property type="evidence" value="ECO:0007669"/>
    <property type="project" value="TreeGrafter"/>
</dbReference>
<dbReference type="GO" id="GO:0050852">
    <property type="term" value="P:T cell receptor signaling pathway"/>
    <property type="evidence" value="ECO:0007669"/>
    <property type="project" value="TreeGrafter"/>
</dbReference>
<evidence type="ECO:0000256" key="10">
    <source>
        <dbReference type="ARBA" id="ARBA00038221"/>
    </source>
</evidence>
<evidence type="ECO:0008006" key="17">
    <source>
        <dbReference type="Google" id="ProtNLM"/>
    </source>
</evidence>
<evidence type="ECO:0000256" key="2">
    <source>
        <dbReference type="ARBA" id="ARBA00022692"/>
    </source>
</evidence>
<dbReference type="PROSITE" id="PS50835">
    <property type="entry name" value="IG_LIKE"/>
    <property type="match status" value="2"/>
</dbReference>
<evidence type="ECO:0000256" key="11">
    <source>
        <dbReference type="SAM" id="Coils"/>
    </source>
</evidence>
<keyword evidence="2 12" id="KW-0812">Transmembrane</keyword>
<dbReference type="Pfam" id="PF22705">
    <property type="entry name" value="C2-set_3"/>
    <property type="match status" value="1"/>
</dbReference>
<evidence type="ECO:0000256" key="12">
    <source>
        <dbReference type="SAM" id="Phobius"/>
    </source>
</evidence>
<dbReference type="SUPFAM" id="SSF48726">
    <property type="entry name" value="Immunoglobulin"/>
    <property type="match status" value="2"/>
</dbReference>
<dbReference type="GO" id="GO:0009897">
    <property type="term" value="C:external side of plasma membrane"/>
    <property type="evidence" value="ECO:0007669"/>
    <property type="project" value="TreeGrafter"/>
</dbReference>
<dbReference type="SUPFAM" id="SSF49899">
    <property type="entry name" value="Concanavalin A-like lectins/glucanases"/>
    <property type="match status" value="1"/>
</dbReference>
<feature type="domain" description="Ig-like" evidence="14">
    <location>
        <begin position="88"/>
        <end position="171"/>
    </location>
</feature>
<evidence type="ECO:0000256" key="1">
    <source>
        <dbReference type="ARBA" id="ARBA00004479"/>
    </source>
</evidence>
<dbReference type="InterPro" id="IPR053896">
    <property type="entry name" value="BTN3A2-like_Ig-C"/>
</dbReference>
<evidence type="ECO:0000259" key="14">
    <source>
        <dbReference type="PROSITE" id="PS50835"/>
    </source>
</evidence>
<feature type="domain" description="Ig-like" evidence="14">
    <location>
        <begin position="1"/>
        <end position="82"/>
    </location>
</feature>
<comment type="similarity">
    <text evidence="10">Belongs to the SKINT family.</text>
</comment>
<evidence type="ECO:0000256" key="8">
    <source>
        <dbReference type="ARBA" id="ARBA00023180"/>
    </source>
</evidence>
<keyword evidence="16" id="KW-1185">Reference proteome</keyword>
<gene>
    <name evidence="15" type="ORF">NDU88_003306</name>
</gene>
<protein>
    <recommendedName>
        <fullName evidence="17">Butyrophilin subfamily 1 member A1-like</fullName>
    </recommendedName>
</protein>
<dbReference type="InterPro" id="IPR013783">
    <property type="entry name" value="Ig-like_fold"/>
</dbReference>
<feature type="domain" description="B30.2/SPRY" evidence="13">
    <location>
        <begin position="246"/>
        <end position="429"/>
    </location>
</feature>
<dbReference type="PANTHER" id="PTHR24100">
    <property type="entry name" value="BUTYROPHILIN"/>
    <property type="match status" value="1"/>
</dbReference>
<dbReference type="InterPro" id="IPR036179">
    <property type="entry name" value="Ig-like_dom_sf"/>
</dbReference>
<dbReference type="InterPro" id="IPR013320">
    <property type="entry name" value="ConA-like_dom_sf"/>
</dbReference>
<dbReference type="Gene3D" id="2.60.120.920">
    <property type="match status" value="1"/>
</dbReference>
<evidence type="ECO:0000256" key="7">
    <source>
        <dbReference type="ARBA" id="ARBA00023157"/>
    </source>
</evidence>
<dbReference type="SMART" id="SM00449">
    <property type="entry name" value="SPRY"/>
    <property type="match status" value="1"/>
</dbReference>
<evidence type="ECO:0000313" key="16">
    <source>
        <dbReference type="Proteomes" id="UP001066276"/>
    </source>
</evidence>
<feature type="transmembrane region" description="Helical" evidence="12">
    <location>
        <begin position="186"/>
        <end position="207"/>
    </location>
</feature>
<keyword evidence="6 12" id="KW-0472">Membrane</keyword>
<dbReference type="SMART" id="SM00589">
    <property type="entry name" value="PRY"/>
    <property type="match status" value="1"/>
</dbReference>
<feature type="coiled-coil region" evidence="11">
    <location>
        <begin position="219"/>
        <end position="250"/>
    </location>
</feature>